<dbReference type="PANTHER" id="PTHR10870">
    <property type="entry name" value="CELL CYCLE CHECKPOINT PROTEIN RAD1"/>
    <property type="match status" value="1"/>
</dbReference>
<dbReference type="Proteomes" id="UP000195602">
    <property type="component" value="Unassembled WGS sequence"/>
</dbReference>
<dbReference type="Pfam" id="PF02144">
    <property type="entry name" value="Rad1"/>
    <property type="match status" value="1"/>
</dbReference>
<evidence type="ECO:0000256" key="3">
    <source>
        <dbReference type="ARBA" id="ARBA00022763"/>
    </source>
</evidence>
<evidence type="ECO:0000256" key="4">
    <source>
        <dbReference type="ARBA" id="ARBA00023204"/>
    </source>
</evidence>
<feature type="region of interest" description="Disordered" evidence="6">
    <location>
        <begin position="1"/>
        <end position="21"/>
    </location>
</feature>
<dbReference type="PANTHER" id="PTHR10870:SF0">
    <property type="entry name" value="CELL CYCLE CHECKPOINT PROTEIN RAD1"/>
    <property type="match status" value="1"/>
</dbReference>
<gene>
    <name evidence="7" type="ORF">A9F13_08g00550</name>
</gene>
<accession>A0AA91PZ41</accession>
<name>A0AA91PZ41_CLALS</name>
<comment type="caution">
    <text evidence="7">The sequence shown here is derived from an EMBL/GenBank/DDBJ whole genome shotgun (WGS) entry which is preliminary data.</text>
</comment>
<keyword evidence="4" id="KW-0234">DNA repair</keyword>
<dbReference type="KEGG" id="clus:A9F13_08g00550"/>
<comment type="subcellular location">
    <subcellularLocation>
        <location evidence="1">Nucleus</location>
    </subcellularLocation>
</comment>
<feature type="region of interest" description="Disordered" evidence="6">
    <location>
        <begin position="403"/>
        <end position="437"/>
    </location>
</feature>
<dbReference type="InterPro" id="IPR003021">
    <property type="entry name" value="Rad1_Rec1_Rad17"/>
</dbReference>
<evidence type="ECO:0000256" key="1">
    <source>
        <dbReference type="ARBA" id="ARBA00004123"/>
    </source>
</evidence>
<evidence type="ECO:0000313" key="8">
    <source>
        <dbReference type="Proteomes" id="UP000195602"/>
    </source>
</evidence>
<keyword evidence="3" id="KW-0227">DNA damage</keyword>
<reference evidence="7 8" key="1">
    <citation type="submission" date="2017-04" db="EMBL/GenBank/DDBJ databases">
        <title>Draft genome of the yeast Clavispora lusitaniae type strain CBS 6936.</title>
        <authorList>
            <person name="Durrens P."/>
            <person name="Klopp C."/>
            <person name="Biteau N."/>
            <person name="Fitton-Ouhabi V."/>
            <person name="Dementhon K."/>
            <person name="Accoceberry I."/>
            <person name="Sherman D.J."/>
            <person name="Noel T."/>
        </authorList>
    </citation>
    <scope>NUCLEOTIDE SEQUENCE [LARGE SCALE GENOMIC DNA]</scope>
    <source>
        <strain evidence="7 8">CBS 6936</strain>
    </source>
</reference>
<protein>
    <submittedName>
        <fullName evidence="7">DNA damage checkpoint control protein</fullName>
    </submittedName>
</protein>
<feature type="compositionally biased region" description="Basic and acidic residues" evidence="6">
    <location>
        <begin position="415"/>
        <end position="429"/>
    </location>
</feature>
<evidence type="ECO:0000256" key="5">
    <source>
        <dbReference type="ARBA" id="ARBA00023242"/>
    </source>
</evidence>
<dbReference type="EMBL" id="LYUB02000008">
    <property type="protein sequence ID" value="OVF08364.1"/>
    <property type="molecule type" value="Genomic_DNA"/>
</dbReference>
<proteinExistence type="inferred from homology"/>
<evidence type="ECO:0000256" key="6">
    <source>
        <dbReference type="SAM" id="MobiDB-lite"/>
    </source>
</evidence>
<dbReference type="AlphaFoldDB" id="A0AA91PZ41"/>
<evidence type="ECO:0000313" key="7">
    <source>
        <dbReference type="EMBL" id="OVF08364.1"/>
    </source>
</evidence>
<comment type="similarity">
    <text evidence="2">Belongs to the rad1 family.</text>
</comment>
<keyword evidence="5" id="KW-0539">Nucleus</keyword>
<dbReference type="PRINTS" id="PR01245">
    <property type="entry name" value="RAD1REC1"/>
</dbReference>
<dbReference type="GO" id="GO:0030896">
    <property type="term" value="C:checkpoint clamp complex"/>
    <property type="evidence" value="ECO:0007669"/>
    <property type="project" value="TreeGrafter"/>
</dbReference>
<evidence type="ECO:0000256" key="2">
    <source>
        <dbReference type="ARBA" id="ARBA00010991"/>
    </source>
</evidence>
<dbReference type="InterPro" id="IPR046938">
    <property type="entry name" value="DNA_clamp_sf"/>
</dbReference>
<sequence length="451" mass="49883">MSQLFIPSSPDQKSPPPSSQYVDSNLRFSASTIQVAHMAEILGAITSIHHQALIIINDTGITLYSEYNHILNAQLTIDASFFSVFEITGGEDTSGSNRELRLGVDVSLISDSFAAAASTASAPRGKYGNGSSTETVVCYMKYEGEGSPLIIEFEDRLMSEQIEFATFFIEIEYPYDTLTSQQKTEDHVLLIDRDLIQFEVILKGDLLSNLLQDLQNLNTQELYMQVSNQAKRGTVTQHNELNFISKGSIGYSKLIFPNGKTMLEKLEIFQQENGKVVPIKSTVLSCFNFSPLAKTLRAVKMSSKCKIMKDSSGVLSLQLLCKKPTSSNYPGTLITFNMLETAVNTNDVGQQVNVDVDDIFDDQLYRYIKQVEPSGSRAEIESRIPDSDENAVVELSADSRQPFSYASFKRPRISHGPEEGTSKSRKPEIQDDELAGDVTTVGGAIEIPLFL</sequence>
<dbReference type="GO" id="GO:0006281">
    <property type="term" value="P:DNA repair"/>
    <property type="evidence" value="ECO:0007669"/>
    <property type="project" value="UniProtKB-KW"/>
</dbReference>
<organism evidence="7 8">
    <name type="scientific">Clavispora lusitaniae</name>
    <name type="common">Candida lusitaniae</name>
    <dbReference type="NCBI Taxonomy" id="36911"/>
    <lineage>
        <taxon>Eukaryota</taxon>
        <taxon>Fungi</taxon>
        <taxon>Dikarya</taxon>
        <taxon>Ascomycota</taxon>
        <taxon>Saccharomycotina</taxon>
        <taxon>Pichiomycetes</taxon>
        <taxon>Metschnikowiaceae</taxon>
        <taxon>Clavispora</taxon>
    </lineage>
</organism>
<dbReference type="Gene3D" id="3.70.10.10">
    <property type="match status" value="1"/>
</dbReference>
<dbReference type="SUPFAM" id="SSF55979">
    <property type="entry name" value="DNA clamp"/>
    <property type="match status" value="1"/>
</dbReference>
<dbReference type="GO" id="GO:0000077">
    <property type="term" value="P:DNA damage checkpoint signaling"/>
    <property type="evidence" value="ECO:0007669"/>
    <property type="project" value="InterPro"/>
</dbReference>